<reference evidence="2 3" key="1">
    <citation type="submission" date="2024-05" db="EMBL/GenBank/DDBJ databases">
        <title>Haplotype-resolved chromosome-level genome assembly of Huyou (Citrus changshanensis).</title>
        <authorList>
            <person name="Miao C."/>
            <person name="Chen W."/>
            <person name="Wu Y."/>
            <person name="Wang L."/>
            <person name="Zhao S."/>
            <person name="Grierson D."/>
            <person name="Xu C."/>
            <person name="Chen K."/>
        </authorList>
    </citation>
    <scope>NUCLEOTIDE SEQUENCE [LARGE SCALE GENOMIC DNA]</scope>
    <source>
        <strain evidence="2">01-14</strain>
        <tissue evidence="2">Leaf</tissue>
    </source>
</reference>
<evidence type="ECO:0000313" key="2">
    <source>
        <dbReference type="EMBL" id="KAK9229375.1"/>
    </source>
</evidence>
<dbReference type="InterPro" id="IPR011990">
    <property type="entry name" value="TPR-like_helical_dom_sf"/>
</dbReference>
<accession>A0AAP0MY96</accession>
<organism evidence="2 3">
    <name type="scientific">Citrus x changshan-huyou</name>
    <dbReference type="NCBI Taxonomy" id="2935761"/>
    <lineage>
        <taxon>Eukaryota</taxon>
        <taxon>Viridiplantae</taxon>
        <taxon>Streptophyta</taxon>
        <taxon>Embryophyta</taxon>
        <taxon>Tracheophyta</taxon>
        <taxon>Spermatophyta</taxon>
        <taxon>Magnoliopsida</taxon>
        <taxon>eudicotyledons</taxon>
        <taxon>Gunneridae</taxon>
        <taxon>Pentapetalae</taxon>
        <taxon>rosids</taxon>
        <taxon>malvids</taxon>
        <taxon>Sapindales</taxon>
        <taxon>Rutaceae</taxon>
        <taxon>Aurantioideae</taxon>
        <taxon>Citrus</taxon>
    </lineage>
</organism>
<dbReference type="Pfam" id="PF14559">
    <property type="entry name" value="TPR_19"/>
    <property type="match status" value="1"/>
</dbReference>
<dbReference type="Proteomes" id="UP001428341">
    <property type="component" value="Unassembled WGS sequence"/>
</dbReference>
<dbReference type="PANTHER" id="PTHR26312:SF215">
    <property type="entry name" value="TPR REPEAT PROTEIN"/>
    <property type="match status" value="1"/>
</dbReference>
<dbReference type="EMBL" id="JBCGBO010000001">
    <property type="protein sequence ID" value="KAK9229375.1"/>
    <property type="molecule type" value="Genomic_DNA"/>
</dbReference>
<dbReference type="SUPFAM" id="SSF48452">
    <property type="entry name" value="TPR-like"/>
    <property type="match status" value="1"/>
</dbReference>
<comment type="caution">
    <text evidence="2">The sequence shown here is derived from an EMBL/GenBank/DDBJ whole genome shotgun (WGS) entry which is preliminary data.</text>
</comment>
<dbReference type="Gene3D" id="1.25.40.10">
    <property type="entry name" value="Tetratricopeptide repeat domain"/>
    <property type="match status" value="1"/>
</dbReference>
<evidence type="ECO:0000313" key="3">
    <source>
        <dbReference type="Proteomes" id="UP001428341"/>
    </source>
</evidence>
<dbReference type="PANTHER" id="PTHR26312">
    <property type="entry name" value="TETRATRICOPEPTIDE REPEAT PROTEIN 5"/>
    <property type="match status" value="1"/>
</dbReference>
<gene>
    <name evidence="2" type="ORF">WN944_022337</name>
</gene>
<evidence type="ECO:0000256" key="1">
    <source>
        <dbReference type="SAM" id="MobiDB-lite"/>
    </source>
</evidence>
<feature type="region of interest" description="Disordered" evidence="1">
    <location>
        <begin position="156"/>
        <end position="192"/>
    </location>
</feature>
<sequence>MVMGGGLGNNGGKICGGRGGGDVGGGGGGSGFSGSNNNYSNNNHGSSSTDAYNEKMIEANPGNALLLGNYARFLKEVRGDFAKAEELCGRAILANPGDGNILSLYADLIWQAHKDASRAESYFDQAVKSAPDDWLNLIKFYVLASYAKFLWDAGDDEEQDNEEGQHQTDHSHTSPPNFFHGASHHSPLTAAS</sequence>
<feature type="compositionally biased region" description="Basic and acidic residues" evidence="1">
    <location>
        <begin position="163"/>
        <end position="172"/>
    </location>
</feature>
<protein>
    <submittedName>
        <fullName evidence="2">Uncharacterized protein</fullName>
    </submittedName>
</protein>
<keyword evidence="3" id="KW-1185">Reference proteome</keyword>
<proteinExistence type="predicted"/>
<dbReference type="AlphaFoldDB" id="A0AAP0MY96"/>
<name>A0AAP0MY96_9ROSI</name>